<gene>
    <name evidence="1" type="ORF">BpHYR1_042222</name>
</gene>
<reference evidence="1 2" key="1">
    <citation type="journal article" date="2018" name="Sci. Rep.">
        <title>Genomic signatures of local adaptation to the degree of environmental predictability in rotifers.</title>
        <authorList>
            <person name="Franch-Gras L."/>
            <person name="Hahn C."/>
            <person name="Garcia-Roger E.M."/>
            <person name="Carmona M.J."/>
            <person name="Serra M."/>
            <person name="Gomez A."/>
        </authorList>
    </citation>
    <scope>NUCLEOTIDE SEQUENCE [LARGE SCALE GENOMIC DNA]</scope>
    <source>
        <strain evidence="1">HYR1</strain>
    </source>
</reference>
<protein>
    <submittedName>
        <fullName evidence="1">Uncharacterized protein</fullName>
    </submittedName>
</protein>
<sequence length="61" mass="7290">MGVDIFKELVELSNFPWILINLYDAETMEPFLDLKTQCLNLMVRFHRENIPKWIAFKDSDT</sequence>
<dbReference type="AlphaFoldDB" id="A0A3M7RDH6"/>
<proteinExistence type="predicted"/>
<keyword evidence="2" id="KW-1185">Reference proteome</keyword>
<dbReference type="EMBL" id="REGN01003691">
    <property type="protein sequence ID" value="RNA21345.1"/>
    <property type="molecule type" value="Genomic_DNA"/>
</dbReference>
<comment type="caution">
    <text evidence="1">The sequence shown here is derived from an EMBL/GenBank/DDBJ whole genome shotgun (WGS) entry which is preliminary data.</text>
</comment>
<feature type="non-terminal residue" evidence="1">
    <location>
        <position position="61"/>
    </location>
</feature>
<accession>A0A3M7RDH6</accession>
<dbReference type="Proteomes" id="UP000276133">
    <property type="component" value="Unassembled WGS sequence"/>
</dbReference>
<evidence type="ECO:0000313" key="1">
    <source>
        <dbReference type="EMBL" id="RNA21345.1"/>
    </source>
</evidence>
<organism evidence="1 2">
    <name type="scientific">Brachionus plicatilis</name>
    <name type="common">Marine rotifer</name>
    <name type="synonym">Brachionus muelleri</name>
    <dbReference type="NCBI Taxonomy" id="10195"/>
    <lineage>
        <taxon>Eukaryota</taxon>
        <taxon>Metazoa</taxon>
        <taxon>Spiralia</taxon>
        <taxon>Gnathifera</taxon>
        <taxon>Rotifera</taxon>
        <taxon>Eurotatoria</taxon>
        <taxon>Monogononta</taxon>
        <taxon>Pseudotrocha</taxon>
        <taxon>Ploima</taxon>
        <taxon>Brachionidae</taxon>
        <taxon>Brachionus</taxon>
    </lineage>
</organism>
<name>A0A3M7RDH6_BRAPC</name>
<evidence type="ECO:0000313" key="2">
    <source>
        <dbReference type="Proteomes" id="UP000276133"/>
    </source>
</evidence>